<feature type="compositionally biased region" description="Polar residues" evidence="1">
    <location>
        <begin position="46"/>
        <end position="58"/>
    </location>
</feature>
<name>A0A7S4K6D5_GUITH</name>
<feature type="region of interest" description="Disordered" evidence="1">
    <location>
        <begin position="398"/>
        <end position="434"/>
    </location>
</feature>
<feature type="compositionally biased region" description="Basic and acidic residues" evidence="1">
    <location>
        <begin position="296"/>
        <end position="309"/>
    </location>
</feature>
<sequence>MMAPQPWPRHPLRDTNLFNQREPIRMELKPLNPGITEPYGQAADPQASSPSKSVTGALSESRAMSLHDKFSGSAAANELSSERTCMEPWAKKERLQSLQGINHGEYSLDPAAPHLVERDDGQHLPLHPHDPHAGDRARLAPAAVPATNHDMSSSRKGVLRWLRCLGGGNDSGHKETEARLQQEETLALRLKVQDLEQRLQQAEDKFTAAQNEEKSLERMSSLRKEILEQVELKLRSEMLQREQLEKLEDEHRALTEQVVKLQDQLQLTEEIQSDLTQEKSKVQALQSQLASAKQEIRELKKSQKDRKDMEEEAQGSKYESLPSLSKGRWLPGDRRRLASRTRGDDLFLVSSPRYTIVNKRSRSCSSTPRVMQIEVCEHCGYRGCNNRVEQRGEHHAVHCPLHPVEPPDAATTDNAQPQEQNKQPSEQDSEQDAATVEEAIPDFQIDDEEISFNDVLVCEIPELQVEELEVDVSLGPSPPPPLSLVEVPQTHPLLPLTPLKQTEASPWSHKSQTSLVGANEGEKEEGRRRGGEEKQESPARGRIIDLFTPEELEANLEAANRNFDLHNYANLPSSGWNSLGWNMAAPLSPPAPPLQDENINPMSSAANEGSVLLSGHLFPQPSRSNEWINESMVPPTSYFMGGNSRGASYVQVPSYLLGGAASHPVSFVRGAKVKQASATGRWGEESEHIGYI</sequence>
<accession>A0A7S4K6D5</accession>
<gene>
    <name evidence="2" type="ORF">GTHE00462_LOCUS9954</name>
</gene>
<reference evidence="2" key="1">
    <citation type="submission" date="2021-01" db="EMBL/GenBank/DDBJ databases">
        <authorList>
            <person name="Corre E."/>
            <person name="Pelletier E."/>
            <person name="Niang G."/>
            <person name="Scheremetjew M."/>
            <person name="Finn R."/>
            <person name="Kale V."/>
            <person name="Holt S."/>
            <person name="Cochrane G."/>
            <person name="Meng A."/>
            <person name="Brown T."/>
            <person name="Cohen L."/>
        </authorList>
    </citation>
    <scope>NUCLEOTIDE SEQUENCE</scope>
    <source>
        <strain evidence="2">CCMP 2712</strain>
    </source>
</reference>
<feature type="region of interest" description="Disordered" evidence="1">
    <location>
        <begin position="501"/>
        <end position="541"/>
    </location>
</feature>
<feature type="compositionally biased region" description="Polar residues" evidence="1">
    <location>
        <begin position="503"/>
        <end position="516"/>
    </location>
</feature>
<dbReference type="EMBL" id="HBKN01012773">
    <property type="protein sequence ID" value="CAE2285367.1"/>
    <property type="molecule type" value="Transcribed_RNA"/>
</dbReference>
<proteinExistence type="predicted"/>
<feature type="compositionally biased region" description="Basic and acidic residues" evidence="1">
    <location>
        <begin position="520"/>
        <end position="541"/>
    </location>
</feature>
<evidence type="ECO:0000256" key="1">
    <source>
        <dbReference type="SAM" id="MobiDB-lite"/>
    </source>
</evidence>
<evidence type="ECO:0000313" key="2">
    <source>
        <dbReference type="EMBL" id="CAE2285367.1"/>
    </source>
</evidence>
<feature type="region of interest" description="Disordered" evidence="1">
    <location>
        <begin position="30"/>
        <end position="60"/>
    </location>
</feature>
<dbReference type="AlphaFoldDB" id="A0A7S4K6D5"/>
<organism evidence="2">
    <name type="scientific">Guillardia theta</name>
    <name type="common">Cryptophyte</name>
    <name type="synonym">Cryptomonas phi</name>
    <dbReference type="NCBI Taxonomy" id="55529"/>
    <lineage>
        <taxon>Eukaryota</taxon>
        <taxon>Cryptophyceae</taxon>
        <taxon>Pyrenomonadales</taxon>
        <taxon>Geminigeraceae</taxon>
        <taxon>Guillardia</taxon>
    </lineage>
</organism>
<feature type="region of interest" description="Disordered" evidence="1">
    <location>
        <begin position="296"/>
        <end position="332"/>
    </location>
</feature>
<feature type="compositionally biased region" description="Polar residues" evidence="1">
    <location>
        <begin position="411"/>
        <end position="426"/>
    </location>
</feature>
<protein>
    <submittedName>
        <fullName evidence="2">Uncharacterized protein</fullName>
    </submittedName>
</protein>